<dbReference type="PRINTS" id="PR00419">
    <property type="entry name" value="ADXRDTASE"/>
</dbReference>
<keyword evidence="2" id="KW-0285">Flavoprotein</keyword>
<keyword evidence="9" id="KW-1185">Reference proteome</keyword>
<dbReference type="SUPFAM" id="SSF51971">
    <property type="entry name" value="Nucleotide-binding domain"/>
    <property type="match status" value="1"/>
</dbReference>
<protein>
    <recommendedName>
        <fullName evidence="7">FAD/NAD(P)-binding domain-containing protein</fullName>
    </recommendedName>
</protein>
<dbReference type="InterPro" id="IPR023753">
    <property type="entry name" value="FAD/NAD-binding_dom"/>
</dbReference>
<keyword evidence="6" id="KW-0812">Transmembrane</keyword>
<dbReference type="FunCoup" id="A0A0G4H2V1">
    <property type="interactions" value="135"/>
</dbReference>
<dbReference type="EMBL" id="CDMY01000964">
    <property type="protein sequence ID" value="CEM38011.1"/>
    <property type="molecule type" value="Genomic_DNA"/>
</dbReference>
<comment type="cofactor">
    <cofactor evidence="1">
        <name>FAD</name>
        <dbReference type="ChEBI" id="CHEBI:57692"/>
    </cofactor>
</comment>
<evidence type="ECO:0000256" key="4">
    <source>
        <dbReference type="ARBA" id="ARBA00022857"/>
    </source>
</evidence>
<dbReference type="InterPro" id="IPR036188">
    <property type="entry name" value="FAD/NAD-bd_sf"/>
</dbReference>
<keyword evidence="6" id="KW-1133">Transmembrane helix</keyword>
<evidence type="ECO:0000256" key="2">
    <source>
        <dbReference type="ARBA" id="ARBA00022630"/>
    </source>
</evidence>
<evidence type="ECO:0000259" key="7">
    <source>
        <dbReference type="Pfam" id="PF07992"/>
    </source>
</evidence>
<dbReference type="Gene3D" id="3.40.50.720">
    <property type="entry name" value="NAD(P)-binding Rossmann-like Domain"/>
    <property type="match status" value="1"/>
</dbReference>
<dbReference type="VEuPathDB" id="CryptoDB:Vbra_19479"/>
<dbReference type="InParanoid" id="A0A0G4H2V1"/>
<feature type="domain" description="FAD/NAD(P)-binding" evidence="7">
    <location>
        <begin position="75"/>
        <end position="236"/>
    </location>
</feature>
<organism evidence="8 9">
    <name type="scientific">Vitrella brassicaformis (strain CCMP3155)</name>
    <dbReference type="NCBI Taxonomy" id="1169540"/>
    <lineage>
        <taxon>Eukaryota</taxon>
        <taxon>Sar</taxon>
        <taxon>Alveolata</taxon>
        <taxon>Colpodellida</taxon>
        <taxon>Vitrellaceae</taxon>
        <taxon>Vitrella</taxon>
    </lineage>
</organism>
<evidence type="ECO:0000256" key="6">
    <source>
        <dbReference type="SAM" id="Phobius"/>
    </source>
</evidence>
<gene>
    <name evidence="8" type="ORF">Vbra_19479</name>
</gene>
<dbReference type="PANTHER" id="PTHR48467:SF1">
    <property type="entry name" value="GLUTAMATE SYNTHASE 1 [NADH], CHLOROPLASTIC-LIKE"/>
    <property type="match status" value="1"/>
</dbReference>
<evidence type="ECO:0000256" key="1">
    <source>
        <dbReference type="ARBA" id="ARBA00001974"/>
    </source>
</evidence>
<evidence type="ECO:0000313" key="8">
    <source>
        <dbReference type="EMBL" id="CEM38011.1"/>
    </source>
</evidence>
<keyword evidence="3" id="KW-0274">FAD</keyword>
<keyword evidence="4" id="KW-0521">NADP</keyword>
<reference evidence="8 9" key="1">
    <citation type="submission" date="2014-11" db="EMBL/GenBank/DDBJ databases">
        <authorList>
            <person name="Zhu J."/>
            <person name="Qi W."/>
            <person name="Song R."/>
        </authorList>
    </citation>
    <scope>NUCLEOTIDE SEQUENCE [LARGE SCALE GENOMIC DNA]</scope>
</reference>
<evidence type="ECO:0000256" key="3">
    <source>
        <dbReference type="ARBA" id="ARBA00022827"/>
    </source>
</evidence>
<dbReference type="GO" id="GO:0016491">
    <property type="term" value="F:oxidoreductase activity"/>
    <property type="evidence" value="ECO:0007669"/>
    <property type="project" value="UniProtKB-KW"/>
</dbReference>
<dbReference type="PANTHER" id="PTHR48467">
    <property type="entry name" value="GLUTAMATE SYNTHASE 1 [NADH], CHLOROPLASTIC-LIKE"/>
    <property type="match status" value="1"/>
</dbReference>
<sequence length="663" mass="75823">MWRSVTRARPVLPLCSLPSAPPVPPPRPFISRVRRFSQLQHFQEKHQPPSEPQPRQTVLPWEDEVREGSFRWDDYNVCIVGAGPAGFYTAKYLLKKEEMMQIDIIEKLPMPGGLVRYGVAPDHPEVKNVMNDFEEVMNNPRVRYFGNIELQKEVGINQLREWYHVVVLAYGCQKDKMLGLDGEDLEGVLSARRFVFWYNGHPEAFSVQPDLTSSEEAVVIGHGNVALDCARVLTRKISELEKTDISDLAESALRQSAIRWVHVVGRRGVVQAAWTNKELRELTQLDGVLPIVDPAEYEANMNDASKKEMEGNRGKQRMMPIIETMMKNWDRREITDKKIIQLRFLTSPVRITPHAAEPWRADGIELRRNRLEGEPGRQRAVPLDGPDAEPEYVQSNLIIKSVGFKHDAVPGLILSEEDGSVCHHEGRVELAYQSPFQIIGGLYVAGWLKRGPKGVIASNIPDAMETANTILKDLWARERIYISFRSKGREGVVEKVVEDLRIPRRIVTDKDYFQTKNEEIRRGIERGKTASKFLRIKDMIQFLDKSYRDVLDKEQKEISVRSLLIHGTTPLLTRNQRAPEGALLLTSGSELDEIINTERPYNPSSIDGKDGVLLPVQYREFAIRQRSEYIGLGYMLGMCVFIYYCMYRIHVSGDPGRPDEKWI</sequence>
<dbReference type="Proteomes" id="UP000041254">
    <property type="component" value="Unassembled WGS sequence"/>
</dbReference>
<dbReference type="OrthoDB" id="333024at2759"/>
<keyword evidence="5" id="KW-0560">Oxidoreductase</keyword>
<dbReference type="STRING" id="1169540.A0A0G4H2V1"/>
<evidence type="ECO:0000256" key="5">
    <source>
        <dbReference type="ARBA" id="ARBA00023002"/>
    </source>
</evidence>
<evidence type="ECO:0000313" key="9">
    <source>
        <dbReference type="Proteomes" id="UP000041254"/>
    </source>
</evidence>
<accession>A0A0G4H2V1</accession>
<dbReference type="Gene3D" id="3.50.50.60">
    <property type="entry name" value="FAD/NAD(P)-binding domain"/>
    <property type="match status" value="1"/>
</dbReference>
<proteinExistence type="predicted"/>
<name>A0A0G4H2V1_VITBC</name>
<keyword evidence="6" id="KW-0472">Membrane</keyword>
<dbReference type="InterPro" id="IPR055275">
    <property type="entry name" value="Ferredox_Rdtase"/>
</dbReference>
<dbReference type="Pfam" id="PF07992">
    <property type="entry name" value="Pyr_redox_2"/>
    <property type="match status" value="1"/>
</dbReference>
<dbReference type="PhylomeDB" id="A0A0G4H2V1"/>
<feature type="transmembrane region" description="Helical" evidence="6">
    <location>
        <begin position="629"/>
        <end position="647"/>
    </location>
</feature>
<dbReference type="AlphaFoldDB" id="A0A0G4H2V1"/>
<dbReference type="OMA" id="WARERIY"/>